<evidence type="ECO:0000256" key="2">
    <source>
        <dbReference type="ARBA" id="ARBA00004818"/>
    </source>
</evidence>
<dbReference type="InterPro" id="IPR059176">
    <property type="entry name" value="UDP-X_N"/>
</dbReference>
<dbReference type="SFLD" id="SFLDS00003">
    <property type="entry name" value="Haloacid_Dehalogenase"/>
    <property type="match status" value="1"/>
</dbReference>
<sequence>MQNRYSHILFDLDGTLVDTHDVDVISLYEVVKEYFPDTLETVESLGRVFGLPAYEALKCIGFSEDKLPEVYAKWCRAIESRAGTVKLFEGVLAVLDILKKRGVKLGIITSRKRADYGKYGILGDYIPLELSPYFIKAVCSDDVKNPKPSPDSLLKYMQDTGAKPQEILFIGDTKTDCECADQAGVDFALALWGYTQREHLNCAYYFASPWSILSAVVDGDCAKLMWFKWAREIQAIGQIGLAYSKDRFDIERFTRLREIALEIMHTYTEAPLEKIKEAFCFDKGYITPKIDTRGAAFDDSGRILLVQESSGLWSLPGGWCEEDGTIFSNVVKELREEACVKAVPYKLIALLDRRRYNNPPLPFGIMKAFVLCQHEALAFVKNNETIERKYFGKDELPLDKLRVDTTSYEQLMMCFAAYENKDWQPIVD</sequence>
<dbReference type="InterPro" id="IPR015797">
    <property type="entry name" value="NUDIX_hydrolase-like_dom_sf"/>
</dbReference>
<keyword evidence="7" id="KW-1185">Reference proteome</keyword>
<name>E8LH99_SUCHY</name>
<dbReference type="EC" id="3.1.3.18" evidence="4"/>
<dbReference type="Pfam" id="PF12535">
    <property type="entry name" value="Nudix_N"/>
    <property type="match status" value="1"/>
</dbReference>
<dbReference type="Gene3D" id="3.90.79.10">
    <property type="entry name" value="Nucleoside Triphosphate Pyrophosphohydrolase"/>
    <property type="match status" value="1"/>
</dbReference>
<protein>
    <recommendedName>
        <fullName evidence="4">phosphoglycolate phosphatase</fullName>
        <ecNumber evidence="4">3.1.3.18</ecNumber>
    </recommendedName>
</protein>
<dbReference type="InterPro" id="IPR050155">
    <property type="entry name" value="HAD-like_hydrolase_sf"/>
</dbReference>
<dbReference type="InterPro" id="IPR023198">
    <property type="entry name" value="PGP-like_dom2"/>
</dbReference>
<reference evidence="6 7" key="1">
    <citation type="submission" date="2011-01" db="EMBL/GenBank/DDBJ databases">
        <authorList>
            <person name="Weinstock G."/>
            <person name="Sodergren E."/>
            <person name="Clifton S."/>
            <person name="Fulton L."/>
            <person name="Fulton B."/>
            <person name="Courtney L."/>
            <person name="Fronick C."/>
            <person name="Harrison M."/>
            <person name="Strong C."/>
            <person name="Farmer C."/>
            <person name="Delahaunty K."/>
            <person name="Markovic C."/>
            <person name="Hall O."/>
            <person name="Minx P."/>
            <person name="Tomlinson C."/>
            <person name="Mitreva M."/>
            <person name="Hou S."/>
            <person name="Chen J."/>
            <person name="Wollam A."/>
            <person name="Pepin K.H."/>
            <person name="Johnson M."/>
            <person name="Bhonagiri V."/>
            <person name="Zhang X."/>
            <person name="Suruliraj S."/>
            <person name="Warren W."/>
            <person name="Chinwalla A."/>
            <person name="Mardis E.R."/>
            <person name="Wilson R.K."/>
        </authorList>
    </citation>
    <scope>NUCLEOTIDE SEQUENCE [LARGE SCALE GENOMIC DNA]</scope>
    <source>
        <strain evidence="7">DSM 22608 / JCM 16073 / KCTC 15190 / YIT 12066</strain>
    </source>
</reference>
<dbReference type="SFLD" id="SFLDG01129">
    <property type="entry name" value="C1.5:_HAD__Beta-PGM__Phosphata"/>
    <property type="match status" value="1"/>
</dbReference>
<dbReference type="InterPro" id="IPR041492">
    <property type="entry name" value="HAD_2"/>
</dbReference>
<dbReference type="NCBIfam" id="TIGR01549">
    <property type="entry name" value="HAD-SF-IA-v1"/>
    <property type="match status" value="1"/>
</dbReference>
<dbReference type="HOGENOM" id="CLU_658409_0_0_6"/>
<dbReference type="Gene3D" id="1.10.150.240">
    <property type="entry name" value="Putative phosphatase, domain 2"/>
    <property type="match status" value="1"/>
</dbReference>
<comment type="catalytic activity">
    <reaction evidence="1">
        <text>2-phosphoglycolate + H2O = glycolate + phosphate</text>
        <dbReference type="Rhea" id="RHEA:14369"/>
        <dbReference type="ChEBI" id="CHEBI:15377"/>
        <dbReference type="ChEBI" id="CHEBI:29805"/>
        <dbReference type="ChEBI" id="CHEBI:43474"/>
        <dbReference type="ChEBI" id="CHEBI:58033"/>
        <dbReference type="EC" id="3.1.3.18"/>
    </reaction>
</comment>
<keyword evidence="6" id="KW-0378">Hydrolase</keyword>
<evidence type="ECO:0000256" key="3">
    <source>
        <dbReference type="ARBA" id="ARBA00006171"/>
    </source>
</evidence>
<comment type="similarity">
    <text evidence="3">Belongs to the HAD-like hydrolase superfamily. CbbY/CbbZ/Gph/YieH family.</text>
</comment>
<dbReference type="GO" id="GO:0005829">
    <property type="term" value="C:cytosol"/>
    <property type="evidence" value="ECO:0007669"/>
    <property type="project" value="TreeGrafter"/>
</dbReference>
<accession>E8LH99</accession>
<evidence type="ECO:0000259" key="5">
    <source>
        <dbReference type="PROSITE" id="PS51462"/>
    </source>
</evidence>
<dbReference type="GO" id="GO:0008967">
    <property type="term" value="F:phosphoglycolate phosphatase activity"/>
    <property type="evidence" value="ECO:0007669"/>
    <property type="project" value="UniProtKB-EC"/>
</dbReference>
<dbReference type="Pfam" id="PF13419">
    <property type="entry name" value="HAD_2"/>
    <property type="match status" value="1"/>
</dbReference>
<dbReference type="PROSITE" id="PS51462">
    <property type="entry name" value="NUDIX"/>
    <property type="match status" value="1"/>
</dbReference>
<dbReference type="SUPFAM" id="SSF55811">
    <property type="entry name" value="Nudix"/>
    <property type="match status" value="1"/>
</dbReference>
<feature type="domain" description="Nudix hydrolase" evidence="5">
    <location>
        <begin position="288"/>
        <end position="418"/>
    </location>
</feature>
<dbReference type="PANTHER" id="PTHR43434">
    <property type="entry name" value="PHOSPHOGLYCOLATE PHOSPHATASE"/>
    <property type="match status" value="1"/>
</dbReference>
<dbReference type="InterPro" id="IPR036412">
    <property type="entry name" value="HAD-like_sf"/>
</dbReference>
<dbReference type="SUPFAM" id="SSF56784">
    <property type="entry name" value="HAD-like"/>
    <property type="match status" value="1"/>
</dbReference>
<dbReference type="STRING" id="762983.HMPREF9444_00057"/>
<dbReference type="OrthoDB" id="9804442at2"/>
<proteinExistence type="inferred from homology"/>
<evidence type="ECO:0000313" key="6">
    <source>
        <dbReference type="EMBL" id="EFY08107.1"/>
    </source>
</evidence>
<comment type="caution">
    <text evidence="6">The sequence shown here is derived from an EMBL/GenBank/DDBJ whole genome shotgun (WGS) entry which is preliminary data.</text>
</comment>
<comment type="pathway">
    <text evidence="2">Organic acid metabolism; glycolate biosynthesis; glycolate from 2-phosphoglycolate: step 1/1.</text>
</comment>
<evidence type="ECO:0000313" key="7">
    <source>
        <dbReference type="Proteomes" id="UP000018458"/>
    </source>
</evidence>
<dbReference type="eggNOG" id="COG0546">
    <property type="taxonomic scope" value="Bacteria"/>
</dbReference>
<dbReference type="Gene3D" id="3.40.50.1000">
    <property type="entry name" value="HAD superfamily/HAD-like"/>
    <property type="match status" value="1"/>
</dbReference>
<dbReference type="Proteomes" id="UP000018458">
    <property type="component" value="Unassembled WGS sequence"/>
</dbReference>
<dbReference type="EMBL" id="AEVO01000003">
    <property type="protein sequence ID" value="EFY08107.1"/>
    <property type="molecule type" value="Genomic_DNA"/>
</dbReference>
<dbReference type="PANTHER" id="PTHR43434:SF1">
    <property type="entry name" value="PHOSPHOGLYCOLATE PHOSPHATASE"/>
    <property type="match status" value="1"/>
</dbReference>
<dbReference type="GO" id="GO:0006281">
    <property type="term" value="P:DNA repair"/>
    <property type="evidence" value="ECO:0007669"/>
    <property type="project" value="TreeGrafter"/>
</dbReference>
<dbReference type="AlphaFoldDB" id="E8LH99"/>
<dbReference type="eggNOG" id="COG1051">
    <property type="taxonomic scope" value="Bacteria"/>
</dbReference>
<dbReference type="CDD" id="cd18889">
    <property type="entry name" value="NUDIX_ADPRase"/>
    <property type="match status" value="1"/>
</dbReference>
<dbReference type="RefSeq" id="WP_009142287.1">
    <property type="nucleotide sequence ID" value="NZ_GL830941.1"/>
</dbReference>
<organism evidence="6 7">
    <name type="scientific">Succinatimonas hippei (strain DSM 22608 / JCM 16073 / KCTC 15190 / YIT 12066)</name>
    <dbReference type="NCBI Taxonomy" id="762983"/>
    <lineage>
        <taxon>Bacteria</taxon>
        <taxon>Pseudomonadati</taxon>
        <taxon>Pseudomonadota</taxon>
        <taxon>Gammaproteobacteria</taxon>
        <taxon>Aeromonadales</taxon>
        <taxon>Succinivibrionaceae</taxon>
        <taxon>Succinatimonas</taxon>
    </lineage>
</organism>
<dbReference type="InterPro" id="IPR006439">
    <property type="entry name" value="HAD-SF_hydro_IA"/>
</dbReference>
<evidence type="ECO:0000256" key="1">
    <source>
        <dbReference type="ARBA" id="ARBA00000830"/>
    </source>
</evidence>
<dbReference type="Gene3D" id="6.10.250.1120">
    <property type="match status" value="1"/>
</dbReference>
<dbReference type="InterPro" id="IPR023214">
    <property type="entry name" value="HAD_sf"/>
</dbReference>
<gene>
    <name evidence="6" type="ORF">HMPREF9444_00057</name>
</gene>
<evidence type="ECO:0000256" key="4">
    <source>
        <dbReference type="ARBA" id="ARBA00013078"/>
    </source>
</evidence>
<dbReference type="InterPro" id="IPR000086">
    <property type="entry name" value="NUDIX_hydrolase_dom"/>
</dbReference>
<dbReference type="Pfam" id="PF00293">
    <property type="entry name" value="NUDIX"/>
    <property type="match status" value="1"/>
</dbReference>